<evidence type="ECO:0000256" key="5">
    <source>
        <dbReference type="ARBA" id="ARBA00023136"/>
    </source>
</evidence>
<dbReference type="PROSITE" id="PS50887">
    <property type="entry name" value="GGDEF"/>
    <property type="match status" value="1"/>
</dbReference>
<dbReference type="Gene3D" id="3.30.70.270">
    <property type="match status" value="1"/>
</dbReference>
<comment type="subcellular location">
    <subcellularLocation>
        <location evidence="1">Cell membrane</location>
        <topology evidence="1">Multi-pass membrane protein</topology>
    </subcellularLocation>
</comment>
<keyword evidence="12" id="KW-1185">Reference proteome</keyword>
<evidence type="ECO:0000313" key="11">
    <source>
        <dbReference type="Proteomes" id="UP000807542"/>
    </source>
</evidence>
<dbReference type="Proteomes" id="UP000807542">
    <property type="component" value="Unassembled WGS sequence"/>
</dbReference>
<evidence type="ECO:0000313" key="12">
    <source>
        <dbReference type="Proteomes" id="UP001296969"/>
    </source>
</evidence>
<comment type="caution">
    <text evidence="10">The sequence shown here is derived from an EMBL/GenBank/DDBJ whole genome shotgun (WGS) entry which is preliminary data.</text>
</comment>
<evidence type="ECO:0000256" key="6">
    <source>
        <dbReference type="SAM" id="Phobius"/>
    </source>
</evidence>
<evidence type="ECO:0000256" key="4">
    <source>
        <dbReference type="ARBA" id="ARBA00022989"/>
    </source>
</evidence>
<evidence type="ECO:0000259" key="7">
    <source>
        <dbReference type="PROSITE" id="PS50883"/>
    </source>
</evidence>
<dbReference type="PANTHER" id="PTHR33121">
    <property type="entry name" value="CYCLIC DI-GMP PHOSPHODIESTERASE PDEF"/>
    <property type="match status" value="1"/>
</dbReference>
<reference evidence="10 12" key="1">
    <citation type="submission" date="2020-11" db="EMBL/GenBank/DDBJ databases">
        <title>Insectihabitans protaetiae gen. nov. sp. nov. and Insectihabitans allomyrinae sp. nov., isolated from larvae of Protaetia brevitarsis seulensis and Allomyrina dichotoma, respectively.</title>
        <authorList>
            <person name="Lee S.D."/>
            <person name="Byeon Y.-S."/>
            <person name="Kim S.-M."/>
            <person name="Yang H.L."/>
            <person name="Kim I.S."/>
        </authorList>
    </citation>
    <scope>NUCLEOTIDE SEQUENCE</scope>
    <source>
        <strain evidence="10">CWB-B4</strain>
        <strain evidence="9 12">CWB-B43</strain>
    </source>
</reference>
<evidence type="ECO:0000256" key="3">
    <source>
        <dbReference type="ARBA" id="ARBA00022692"/>
    </source>
</evidence>
<dbReference type="SMART" id="SM00267">
    <property type="entry name" value="GGDEF"/>
    <property type="match status" value="1"/>
</dbReference>
<accession>A0A9D7AJD6</accession>
<dbReference type="Pfam" id="PF00563">
    <property type="entry name" value="EAL"/>
    <property type="match status" value="1"/>
</dbReference>
<evidence type="ECO:0000259" key="8">
    <source>
        <dbReference type="PROSITE" id="PS50887"/>
    </source>
</evidence>
<dbReference type="InterPro" id="IPR001633">
    <property type="entry name" value="EAL_dom"/>
</dbReference>
<dbReference type="PROSITE" id="PS50883">
    <property type="entry name" value="EAL"/>
    <property type="match status" value="1"/>
</dbReference>
<dbReference type="InterPro" id="IPR050706">
    <property type="entry name" value="Cyclic-di-GMP_PDE-like"/>
</dbReference>
<dbReference type="AlphaFoldDB" id="A0A9D7AJD6"/>
<dbReference type="InterPro" id="IPR033479">
    <property type="entry name" value="dCache_1"/>
</dbReference>
<dbReference type="CDD" id="cd01948">
    <property type="entry name" value="EAL"/>
    <property type="match status" value="1"/>
</dbReference>
<feature type="domain" description="EAL" evidence="7">
    <location>
        <begin position="618"/>
        <end position="872"/>
    </location>
</feature>
<dbReference type="Proteomes" id="UP001296969">
    <property type="component" value="Unassembled WGS sequence"/>
</dbReference>
<gene>
    <name evidence="10" type="ORF">I2492_13010</name>
    <name evidence="9" type="ORF">I2493_12695</name>
</gene>
<dbReference type="InterPro" id="IPR035919">
    <property type="entry name" value="EAL_sf"/>
</dbReference>
<dbReference type="Gene3D" id="3.30.450.20">
    <property type="entry name" value="PAS domain"/>
    <property type="match status" value="1"/>
</dbReference>
<dbReference type="EMBL" id="JADRCQ010000003">
    <property type="protein sequence ID" value="MBK5073867.1"/>
    <property type="molecule type" value="Genomic_DNA"/>
</dbReference>
<name>A0A9D7AJD6_9GAMM</name>
<keyword evidence="5 6" id="KW-0472">Membrane</keyword>
<organism evidence="10 11">
    <name type="scientific">Limnobaculum xujianqingii</name>
    <dbReference type="NCBI Taxonomy" id="2738837"/>
    <lineage>
        <taxon>Bacteria</taxon>
        <taxon>Pseudomonadati</taxon>
        <taxon>Pseudomonadota</taxon>
        <taxon>Gammaproteobacteria</taxon>
        <taxon>Enterobacterales</taxon>
        <taxon>Budviciaceae</taxon>
        <taxon>Limnobaculum</taxon>
    </lineage>
</organism>
<dbReference type="SUPFAM" id="SSF141868">
    <property type="entry name" value="EAL domain-like"/>
    <property type="match status" value="1"/>
</dbReference>
<feature type="transmembrane region" description="Helical" evidence="6">
    <location>
        <begin position="32"/>
        <end position="52"/>
    </location>
</feature>
<dbReference type="RefSeq" id="WP_228399551.1">
    <property type="nucleotide sequence ID" value="NZ_JADRCP010000003.1"/>
</dbReference>
<keyword evidence="2" id="KW-1003">Cell membrane</keyword>
<dbReference type="InterPro" id="IPR043128">
    <property type="entry name" value="Rev_trsase/Diguanyl_cyclase"/>
</dbReference>
<dbReference type="CDD" id="cd12913">
    <property type="entry name" value="PDC1_MCP_like"/>
    <property type="match status" value="1"/>
</dbReference>
<dbReference type="Pfam" id="PF02743">
    <property type="entry name" value="dCache_1"/>
    <property type="match status" value="1"/>
</dbReference>
<evidence type="ECO:0000313" key="10">
    <source>
        <dbReference type="EMBL" id="MBK5177239.1"/>
    </source>
</evidence>
<dbReference type="InterPro" id="IPR029787">
    <property type="entry name" value="Nucleotide_cyclase"/>
</dbReference>
<dbReference type="EMBL" id="JADRCP010000003">
    <property type="protein sequence ID" value="MBK5177239.1"/>
    <property type="molecule type" value="Genomic_DNA"/>
</dbReference>
<feature type="transmembrane region" description="Helical" evidence="6">
    <location>
        <begin position="369"/>
        <end position="387"/>
    </location>
</feature>
<evidence type="ECO:0000313" key="9">
    <source>
        <dbReference type="EMBL" id="MBK5073867.1"/>
    </source>
</evidence>
<proteinExistence type="predicted"/>
<dbReference type="InterPro" id="IPR000160">
    <property type="entry name" value="GGDEF_dom"/>
</dbReference>
<feature type="domain" description="GGDEF" evidence="8">
    <location>
        <begin position="476"/>
        <end position="609"/>
    </location>
</feature>
<keyword evidence="4 6" id="KW-1133">Transmembrane helix</keyword>
<protein>
    <submittedName>
        <fullName evidence="10">EAL domain-containing protein</fullName>
    </submittedName>
</protein>
<dbReference type="SMART" id="SM00052">
    <property type="entry name" value="EAL"/>
    <property type="match status" value="1"/>
</dbReference>
<dbReference type="GO" id="GO:0071111">
    <property type="term" value="F:cyclic-guanylate-specific phosphodiesterase activity"/>
    <property type="evidence" value="ECO:0007669"/>
    <property type="project" value="InterPro"/>
</dbReference>
<dbReference type="Gene3D" id="3.20.20.450">
    <property type="entry name" value="EAL domain"/>
    <property type="match status" value="1"/>
</dbReference>
<dbReference type="SUPFAM" id="SSF55073">
    <property type="entry name" value="Nucleotide cyclase"/>
    <property type="match status" value="1"/>
</dbReference>
<dbReference type="Gene3D" id="6.10.340.10">
    <property type="match status" value="1"/>
</dbReference>
<keyword evidence="3 6" id="KW-0812">Transmembrane</keyword>
<evidence type="ECO:0000256" key="2">
    <source>
        <dbReference type="ARBA" id="ARBA00022475"/>
    </source>
</evidence>
<dbReference type="Pfam" id="PF00990">
    <property type="entry name" value="GGDEF"/>
    <property type="match status" value="1"/>
</dbReference>
<dbReference type="GO" id="GO:0005886">
    <property type="term" value="C:plasma membrane"/>
    <property type="evidence" value="ECO:0007669"/>
    <property type="project" value="UniProtKB-SubCell"/>
</dbReference>
<sequence>MKNSLITREYSEPGKQQVVKQVRLLNSISLKLIVTSLFVFILTIMFGLAVFLQYRSENRIFDSLSDKLISAHIEYVHTNLFNFLKVPIQANASVEMTMQELLSGEMANLDEFESPLMATMKRVFPYSPQLSLVAFGAVNGDYIGVSRETITDTYTLILKDKRTQGTLNFYSGMDTKNPIIKTIDKYDPRTRPWFREVNATRKPSWTRAYWDLDAIRGISISYSSPVYDMDNRYVGVVSSDIKLNRFNRYLQQIPNLGNGVIFIVNDNNEIISHSTIEKPILKPENGLPEQERAHLLTPENSESVIIRTIAPYLSHPKHSKIILSIDGETYYGRIVSFGKELGLHNWRIVVAIPQSDFVGQLNDERKTTFSMIFVIFLLGVTMAWFILSRVTNPIQYVATQARLLAGQKWSPAHQSRFELKEIKQLNDAFNDMSLTLSTAFSRLEHQVYYDSVTGLLSKEGLQKQLQLLNAQENATVWNGLILLSLDNINAVNNSLGYQKGEALLCEFVKQLQEIVPSRTLLARVNDLEFAICYPEDCGCEKAEDEIARYVHIYINSQGCESEHPLFAGNIGLVKEVYDDQTLAVILRNASVALAAARKRGAGAFEIYRPEMMSRAVENTQMLTELNQAELNQELRVYFQPIIDLHHRKVIGAEALIRWQSKAYGMVPPYIFIPLAEESGLILSIGRWVLRESCRQLALKIASGWPADFNIHINVSARQLYQADFDSVIVATLNEFQLSACNLTIELTESILLERGTIISEQLGRIRALGISVAIDDFGSGFSSLSYLHRLQFDCLKIDRDFVSGILESAKNEAIISSVIRLAKGLNVPLIAEGIETKEVADRLYELGCPRGQGYYFGRPIPLDEWQMPGTGK</sequence>
<evidence type="ECO:0000256" key="1">
    <source>
        <dbReference type="ARBA" id="ARBA00004651"/>
    </source>
</evidence>
<dbReference type="PANTHER" id="PTHR33121:SF70">
    <property type="entry name" value="SIGNALING PROTEIN YKOW"/>
    <property type="match status" value="1"/>
</dbReference>